<dbReference type="AlphaFoldDB" id="A0A5C3Q599"/>
<organism evidence="4 5">
    <name type="scientific">Pterulicium gracile</name>
    <dbReference type="NCBI Taxonomy" id="1884261"/>
    <lineage>
        <taxon>Eukaryota</taxon>
        <taxon>Fungi</taxon>
        <taxon>Dikarya</taxon>
        <taxon>Basidiomycota</taxon>
        <taxon>Agaricomycotina</taxon>
        <taxon>Agaricomycetes</taxon>
        <taxon>Agaricomycetidae</taxon>
        <taxon>Agaricales</taxon>
        <taxon>Pleurotineae</taxon>
        <taxon>Pterulaceae</taxon>
        <taxon>Pterulicium</taxon>
    </lineage>
</organism>
<feature type="transmembrane region" description="Helical" evidence="2">
    <location>
        <begin position="167"/>
        <end position="191"/>
    </location>
</feature>
<evidence type="ECO:0000256" key="1">
    <source>
        <dbReference type="SAM" id="MobiDB-lite"/>
    </source>
</evidence>
<feature type="transmembrane region" description="Helical" evidence="2">
    <location>
        <begin position="20"/>
        <end position="40"/>
    </location>
</feature>
<evidence type="ECO:0000256" key="2">
    <source>
        <dbReference type="SAM" id="Phobius"/>
    </source>
</evidence>
<keyword evidence="2" id="KW-1133">Transmembrane helix</keyword>
<evidence type="ECO:0000313" key="5">
    <source>
        <dbReference type="Proteomes" id="UP000305067"/>
    </source>
</evidence>
<name>A0A5C3Q599_9AGAR</name>
<protein>
    <recommendedName>
        <fullName evidence="3">DUF6534 domain-containing protein</fullName>
    </recommendedName>
</protein>
<dbReference type="OrthoDB" id="2953893at2759"/>
<feature type="transmembrane region" description="Helical" evidence="2">
    <location>
        <begin position="91"/>
        <end position="114"/>
    </location>
</feature>
<feature type="transmembrane region" description="Helical" evidence="2">
    <location>
        <begin position="126"/>
        <end position="147"/>
    </location>
</feature>
<keyword evidence="5" id="KW-1185">Reference proteome</keyword>
<evidence type="ECO:0000313" key="4">
    <source>
        <dbReference type="EMBL" id="TFK96706.1"/>
    </source>
</evidence>
<keyword evidence="2" id="KW-0812">Transmembrane</keyword>
<sequence length="341" mass="37786">MSSNDSVSAPPPISQVTAAPFLGIMMNWALMGVLTVQLYIYHLNFYGRDRKLIQWLAYGLFVIDVVQTGLATWDGIEWFVTGWGDPTRLTVVYSSGINSPLMDSLVAMLVQSYYCWRIHILSGVLWWPMVLVALTLLQAGAGFTSGINATVLNNFLLFKDNDVATYSAYIFLSATALVDIAIAASTVYLLLRNSDRRLSGSSGFIVTKIVTLIVETNVLTSSFAVVALAVFLAWPDRNYFLCPLYALGKLYSNSLFVMLNQRVVLNQASANVHLHSGSNELSQRNAAGVDFGTHNDNRQRRSQNQPDAVFIRVDKTTKHDADKVPTYDSHFASETSKSPQY</sequence>
<feature type="transmembrane region" description="Helical" evidence="2">
    <location>
        <begin position="212"/>
        <end position="234"/>
    </location>
</feature>
<evidence type="ECO:0000259" key="3">
    <source>
        <dbReference type="Pfam" id="PF20152"/>
    </source>
</evidence>
<keyword evidence="2" id="KW-0472">Membrane</keyword>
<proteinExistence type="predicted"/>
<feature type="domain" description="DUF6534" evidence="3">
    <location>
        <begin position="176"/>
        <end position="262"/>
    </location>
</feature>
<dbReference type="PANTHER" id="PTHR40465">
    <property type="entry name" value="CHROMOSOME 1, WHOLE GENOME SHOTGUN SEQUENCE"/>
    <property type="match status" value="1"/>
</dbReference>
<feature type="region of interest" description="Disordered" evidence="1">
    <location>
        <begin position="321"/>
        <end position="341"/>
    </location>
</feature>
<feature type="transmembrane region" description="Helical" evidence="2">
    <location>
        <begin position="52"/>
        <end position="71"/>
    </location>
</feature>
<dbReference type="PANTHER" id="PTHR40465:SF1">
    <property type="entry name" value="DUF6534 DOMAIN-CONTAINING PROTEIN"/>
    <property type="match status" value="1"/>
</dbReference>
<dbReference type="STRING" id="1884261.A0A5C3Q599"/>
<feature type="compositionally biased region" description="Polar residues" evidence="1">
    <location>
        <begin position="332"/>
        <end position="341"/>
    </location>
</feature>
<feature type="region of interest" description="Disordered" evidence="1">
    <location>
        <begin position="288"/>
        <end position="308"/>
    </location>
</feature>
<gene>
    <name evidence="4" type="ORF">BDV98DRAFT_575734</name>
</gene>
<dbReference type="InterPro" id="IPR045339">
    <property type="entry name" value="DUF6534"/>
</dbReference>
<dbReference type="Pfam" id="PF20152">
    <property type="entry name" value="DUF6534"/>
    <property type="match status" value="1"/>
</dbReference>
<accession>A0A5C3Q599</accession>
<reference evidence="4 5" key="1">
    <citation type="journal article" date="2019" name="Nat. Ecol. Evol.">
        <title>Megaphylogeny resolves global patterns of mushroom evolution.</title>
        <authorList>
            <person name="Varga T."/>
            <person name="Krizsan K."/>
            <person name="Foldi C."/>
            <person name="Dima B."/>
            <person name="Sanchez-Garcia M."/>
            <person name="Sanchez-Ramirez S."/>
            <person name="Szollosi G.J."/>
            <person name="Szarkandi J.G."/>
            <person name="Papp V."/>
            <person name="Albert L."/>
            <person name="Andreopoulos W."/>
            <person name="Angelini C."/>
            <person name="Antonin V."/>
            <person name="Barry K.W."/>
            <person name="Bougher N.L."/>
            <person name="Buchanan P."/>
            <person name="Buyck B."/>
            <person name="Bense V."/>
            <person name="Catcheside P."/>
            <person name="Chovatia M."/>
            <person name="Cooper J."/>
            <person name="Damon W."/>
            <person name="Desjardin D."/>
            <person name="Finy P."/>
            <person name="Geml J."/>
            <person name="Haridas S."/>
            <person name="Hughes K."/>
            <person name="Justo A."/>
            <person name="Karasinski D."/>
            <person name="Kautmanova I."/>
            <person name="Kiss B."/>
            <person name="Kocsube S."/>
            <person name="Kotiranta H."/>
            <person name="LaButti K.M."/>
            <person name="Lechner B.E."/>
            <person name="Liimatainen K."/>
            <person name="Lipzen A."/>
            <person name="Lukacs Z."/>
            <person name="Mihaltcheva S."/>
            <person name="Morgado L.N."/>
            <person name="Niskanen T."/>
            <person name="Noordeloos M.E."/>
            <person name="Ohm R.A."/>
            <person name="Ortiz-Santana B."/>
            <person name="Ovrebo C."/>
            <person name="Racz N."/>
            <person name="Riley R."/>
            <person name="Savchenko A."/>
            <person name="Shiryaev A."/>
            <person name="Soop K."/>
            <person name="Spirin V."/>
            <person name="Szebenyi C."/>
            <person name="Tomsovsky M."/>
            <person name="Tulloss R.E."/>
            <person name="Uehling J."/>
            <person name="Grigoriev I.V."/>
            <person name="Vagvolgyi C."/>
            <person name="Papp T."/>
            <person name="Martin F.M."/>
            <person name="Miettinen O."/>
            <person name="Hibbett D.S."/>
            <person name="Nagy L.G."/>
        </authorList>
    </citation>
    <scope>NUCLEOTIDE SEQUENCE [LARGE SCALE GENOMIC DNA]</scope>
    <source>
        <strain evidence="4 5">CBS 309.79</strain>
    </source>
</reference>
<dbReference type="EMBL" id="ML178856">
    <property type="protein sequence ID" value="TFK96706.1"/>
    <property type="molecule type" value="Genomic_DNA"/>
</dbReference>
<dbReference type="Proteomes" id="UP000305067">
    <property type="component" value="Unassembled WGS sequence"/>
</dbReference>